<proteinExistence type="predicted"/>
<dbReference type="AlphaFoldDB" id="A0A9W7D417"/>
<accession>A0A9W7D417</accession>
<protein>
    <submittedName>
        <fullName evidence="1">Unnamed protein product</fullName>
    </submittedName>
</protein>
<organism evidence="1 2">
    <name type="scientific">Phytophthora fragariaefolia</name>
    <dbReference type="NCBI Taxonomy" id="1490495"/>
    <lineage>
        <taxon>Eukaryota</taxon>
        <taxon>Sar</taxon>
        <taxon>Stramenopiles</taxon>
        <taxon>Oomycota</taxon>
        <taxon>Peronosporomycetes</taxon>
        <taxon>Peronosporales</taxon>
        <taxon>Peronosporaceae</taxon>
        <taxon>Phytophthora</taxon>
    </lineage>
</organism>
<sequence length="146" mass="14102">MGDLGGYDGDDAAVGVLVDGVTSNIETADIQTQEPRHYNADQGTIGAATIQADERPRDGGVAGPVVVAGRAMDGGANSVVFGVAEAAVVGSDAAGADGADVGGVGGQVVVAGRGTRGSGVRGRGARGGRGDHSLGLQFATGDILGE</sequence>
<comment type="caution">
    <text evidence="1">The sequence shown here is derived from an EMBL/GenBank/DDBJ whole genome shotgun (WGS) entry which is preliminary data.</text>
</comment>
<reference evidence="1" key="1">
    <citation type="submission" date="2023-04" db="EMBL/GenBank/DDBJ databases">
        <title>Phytophthora fragariaefolia NBRC 109709.</title>
        <authorList>
            <person name="Ichikawa N."/>
            <person name="Sato H."/>
            <person name="Tonouchi N."/>
        </authorList>
    </citation>
    <scope>NUCLEOTIDE SEQUENCE</scope>
    <source>
        <strain evidence="1">NBRC 109709</strain>
    </source>
</reference>
<name>A0A9W7D417_9STRA</name>
<dbReference type="EMBL" id="BSXT01003287">
    <property type="protein sequence ID" value="GMF53491.1"/>
    <property type="molecule type" value="Genomic_DNA"/>
</dbReference>
<dbReference type="Proteomes" id="UP001165121">
    <property type="component" value="Unassembled WGS sequence"/>
</dbReference>
<evidence type="ECO:0000313" key="2">
    <source>
        <dbReference type="Proteomes" id="UP001165121"/>
    </source>
</evidence>
<keyword evidence="2" id="KW-1185">Reference proteome</keyword>
<gene>
    <name evidence="1" type="ORF">Pfra01_002213200</name>
</gene>
<evidence type="ECO:0000313" key="1">
    <source>
        <dbReference type="EMBL" id="GMF53491.1"/>
    </source>
</evidence>